<keyword evidence="2" id="KW-1185">Reference proteome</keyword>
<name>A0A392RVE3_9FABA</name>
<sequence>MSSHPNGHFQMNFPILNNKNYDNWCKQMKVVFSFQEMWNLVTEGVPKIGARATNEEKTTNKELKKKDFKAFFIIHRCVDADNFEK</sequence>
<reference evidence="1 2" key="1">
    <citation type="journal article" date="2018" name="Front. Plant Sci.">
        <title>Red Clover (Trifolium pratense) and Zigzag Clover (T. medium) - A Picture of Genomic Similarities and Differences.</title>
        <authorList>
            <person name="Dluhosova J."/>
            <person name="Istvanek J."/>
            <person name="Nedelnik J."/>
            <person name="Repkova J."/>
        </authorList>
    </citation>
    <scope>NUCLEOTIDE SEQUENCE [LARGE SCALE GENOMIC DNA]</scope>
    <source>
        <strain evidence="2">cv. 10/8</strain>
        <tissue evidence="1">Leaf</tissue>
    </source>
</reference>
<evidence type="ECO:0000313" key="2">
    <source>
        <dbReference type="Proteomes" id="UP000265520"/>
    </source>
</evidence>
<comment type="caution">
    <text evidence="1">The sequence shown here is derived from an EMBL/GenBank/DDBJ whole genome shotgun (WGS) entry which is preliminary data.</text>
</comment>
<organism evidence="1 2">
    <name type="scientific">Trifolium medium</name>
    <dbReference type="NCBI Taxonomy" id="97028"/>
    <lineage>
        <taxon>Eukaryota</taxon>
        <taxon>Viridiplantae</taxon>
        <taxon>Streptophyta</taxon>
        <taxon>Embryophyta</taxon>
        <taxon>Tracheophyta</taxon>
        <taxon>Spermatophyta</taxon>
        <taxon>Magnoliopsida</taxon>
        <taxon>eudicotyledons</taxon>
        <taxon>Gunneridae</taxon>
        <taxon>Pentapetalae</taxon>
        <taxon>rosids</taxon>
        <taxon>fabids</taxon>
        <taxon>Fabales</taxon>
        <taxon>Fabaceae</taxon>
        <taxon>Papilionoideae</taxon>
        <taxon>50 kb inversion clade</taxon>
        <taxon>NPAAA clade</taxon>
        <taxon>Hologalegina</taxon>
        <taxon>IRL clade</taxon>
        <taxon>Trifolieae</taxon>
        <taxon>Trifolium</taxon>
    </lineage>
</organism>
<dbReference type="AlphaFoldDB" id="A0A392RVE3"/>
<feature type="non-terminal residue" evidence="1">
    <location>
        <position position="85"/>
    </location>
</feature>
<evidence type="ECO:0000313" key="1">
    <source>
        <dbReference type="EMBL" id="MCI40598.1"/>
    </source>
</evidence>
<proteinExistence type="predicted"/>
<dbReference type="Proteomes" id="UP000265520">
    <property type="component" value="Unassembled WGS sequence"/>
</dbReference>
<dbReference type="EMBL" id="LXQA010281649">
    <property type="protein sequence ID" value="MCI40598.1"/>
    <property type="molecule type" value="Genomic_DNA"/>
</dbReference>
<protein>
    <recommendedName>
        <fullName evidence="3">DUF4219 domain-containing protein</fullName>
    </recommendedName>
</protein>
<accession>A0A392RVE3</accession>
<evidence type="ECO:0008006" key="3">
    <source>
        <dbReference type="Google" id="ProtNLM"/>
    </source>
</evidence>